<sequence>MTKLTSLSLAVLLAFNLTACNDNDDNDGSSALPETPTTPAPEPETPEEEVPVPKSYLDENFDQLSALPASWTALRSNAGTVEVKDGSLFIDGRANDTQMTTLMLSPEYQKLRNYRIDVEFTYLERNNGGRWGSIIYRAADSYAEPAFTPYYQFAIRADATGASGLELALRQPTNAWNVLHKSAYKENMDINTPHKATVIVHGQRVRHYIDDNLVLDTTLPYNLDQGAVGLSTAGLLMKVDSIKITEQLDPLPESNRVTEIIDQNLPVSMAPTIAQPAPVNGISSAAATHIAYQLDEQLNLLNAEQKKVMPLRDYLNDATRRTLPLLHIKNEQTIEKLKALNESHDLSDITLLSDQPELLRKARIAIPALRTALDYSKQTGLTNSRKDIVTIAHNTNLSLSKIVILPKHLVQTEAVSHLQRLLITPWANIETNNALTAAEAISTGVNGIYTSQPETVQSIMKLMAPNTLLRKPLITGHRGIPALEDENTLEGTLKAIEVGADAVEYDVYLSKDNHVVVMHDSTTTRTTGVNAKIEDLTLAEIQHLRTIPNGRKVPTMDEILAAVKKYPNVTHFIEIKSSKPEIVPKIKALLDKYDAYDQAIVISFLGDQMLHMKNELPGVSTGFLTSTPTAQSNIVNTRRILDATQKYSSTFNPSFSGLNKELMVMASQRGVTFWPWTFRMNKDDFNRMYVQGTHGLTTDYAHDSSNLAVKLNTASQITAAVGKPLEINAEIQTQIGAKSNYIVKNMLVLPNSVKYTQNGQGLTFTEKGTAYVMPSYQYTMAPNYTYTIYAKPVTVTIQ</sequence>
<feature type="signal peptide" evidence="2">
    <location>
        <begin position="1"/>
        <end position="19"/>
    </location>
</feature>
<dbReference type="RefSeq" id="WP_120401811.1">
    <property type="nucleotide sequence ID" value="NZ_RAXV01000007.1"/>
</dbReference>
<dbReference type="AlphaFoldDB" id="A0A3A8EF99"/>
<dbReference type="Proteomes" id="UP000282388">
    <property type="component" value="Unassembled WGS sequence"/>
</dbReference>
<dbReference type="SUPFAM" id="SSF51695">
    <property type="entry name" value="PLC-like phosphodiesterases"/>
    <property type="match status" value="2"/>
</dbReference>
<evidence type="ECO:0000256" key="2">
    <source>
        <dbReference type="SAM" id="SignalP"/>
    </source>
</evidence>
<gene>
    <name evidence="4" type="ORF">D7V32_05020</name>
</gene>
<dbReference type="EMBL" id="RAXV01000007">
    <property type="protein sequence ID" value="RKG32829.1"/>
    <property type="molecule type" value="Genomic_DNA"/>
</dbReference>
<dbReference type="PANTHER" id="PTHR46211:SF14">
    <property type="entry name" value="GLYCEROPHOSPHODIESTER PHOSPHODIESTERASE"/>
    <property type="match status" value="1"/>
</dbReference>
<evidence type="ECO:0000259" key="3">
    <source>
        <dbReference type="PROSITE" id="PS51704"/>
    </source>
</evidence>
<dbReference type="PROSITE" id="PS51704">
    <property type="entry name" value="GP_PDE"/>
    <property type="match status" value="1"/>
</dbReference>
<evidence type="ECO:0000313" key="4">
    <source>
        <dbReference type="EMBL" id="RKG32829.1"/>
    </source>
</evidence>
<reference evidence="4 5" key="1">
    <citation type="submission" date="2018-09" db="EMBL/GenBank/DDBJ databases">
        <title>The draft genome of Acinetobacter spp. strains.</title>
        <authorList>
            <person name="Qin J."/>
            <person name="Feng Y."/>
            <person name="Zong Z."/>
        </authorList>
    </citation>
    <scope>NUCLEOTIDE SEQUENCE [LARGE SCALE GENOMIC DNA]</scope>
    <source>
        <strain evidence="4 5">WCHAc060012</strain>
    </source>
</reference>
<keyword evidence="5" id="KW-1185">Reference proteome</keyword>
<dbReference type="CDD" id="cd08556">
    <property type="entry name" value="GDPD"/>
    <property type="match status" value="1"/>
</dbReference>
<name>A0A3A8EF99_9GAMM</name>
<dbReference type="OrthoDB" id="9795622at2"/>
<keyword evidence="2" id="KW-0732">Signal</keyword>
<dbReference type="Pfam" id="PF06439">
    <property type="entry name" value="3keto-disac_hyd"/>
    <property type="match status" value="1"/>
</dbReference>
<dbReference type="GO" id="GO:0008081">
    <property type="term" value="F:phosphoric diester hydrolase activity"/>
    <property type="evidence" value="ECO:0007669"/>
    <property type="project" value="InterPro"/>
</dbReference>
<feature type="chain" id="PRO_5017194164" evidence="2">
    <location>
        <begin position="20"/>
        <end position="798"/>
    </location>
</feature>
<proteinExistence type="predicted"/>
<evidence type="ECO:0000256" key="1">
    <source>
        <dbReference type="SAM" id="MobiDB-lite"/>
    </source>
</evidence>
<dbReference type="PANTHER" id="PTHR46211">
    <property type="entry name" value="GLYCEROPHOSPHORYL DIESTER PHOSPHODIESTERASE"/>
    <property type="match status" value="1"/>
</dbReference>
<feature type="domain" description="GP-PDE" evidence="3">
    <location>
        <begin position="472"/>
        <end position="708"/>
    </location>
</feature>
<dbReference type="GO" id="GO:0006629">
    <property type="term" value="P:lipid metabolic process"/>
    <property type="evidence" value="ECO:0007669"/>
    <property type="project" value="InterPro"/>
</dbReference>
<comment type="caution">
    <text evidence="4">The sequence shown here is derived from an EMBL/GenBank/DDBJ whole genome shotgun (WGS) entry which is preliminary data.</text>
</comment>
<dbReference type="Gene3D" id="2.60.120.560">
    <property type="entry name" value="Exo-inulinase, domain 1"/>
    <property type="match status" value="1"/>
</dbReference>
<evidence type="ECO:0000313" key="5">
    <source>
        <dbReference type="Proteomes" id="UP000282388"/>
    </source>
</evidence>
<dbReference type="InterPro" id="IPR030395">
    <property type="entry name" value="GP_PDE_dom"/>
</dbReference>
<organism evidence="4 5">
    <name type="scientific">Acinetobacter tianfuensis</name>
    <dbReference type="NCBI Taxonomy" id="2419603"/>
    <lineage>
        <taxon>Bacteria</taxon>
        <taxon>Pseudomonadati</taxon>
        <taxon>Pseudomonadota</taxon>
        <taxon>Gammaproteobacteria</taxon>
        <taxon>Moraxellales</taxon>
        <taxon>Moraxellaceae</taxon>
        <taxon>Acinetobacter</taxon>
    </lineage>
</organism>
<dbReference type="Gene3D" id="3.20.20.190">
    <property type="entry name" value="Phosphatidylinositol (PI) phosphodiesterase"/>
    <property type="match status" value="2"/>
</dbReference>
<accession>A0A3A8EF99</accession>
<dbReference type="InterPro" id="IPR017946">
    <property type="entry name" value="PLC-like_Pdiesterase_TIM-brl"/>
</dbReference>
<dbReference type="InterPro" id="IPR010496">
    <property type="entry name" value="AL/BT2_dom"/>
</dbReference>
<feature type="region of interest" description="Disordered" evidence="1">
    <location>
        <begin position="24"/>
        <end position="51"/>
    </location>
</feature>
<protein>
    <submittedName>
        <fullName evidence="4">DUF1080 domain-containing protein</fullName>
    </submittedName>
</protein>
<dbReference type="Pfam" id="PF03009">
    <property type="entry name" value="GDPD"/>
    <property type="match status" value="1"/>
</dbReference>